<name>A0A379F3C1_9BACT</name>
<dbReference type="GeneID" id="78571396"/>
<dbReference type="RefSeq" id="WP_115083697.1">
    <property type="nucleotide sequence ID" value="NZ_UGTP01000001.1"/>
</dbReference>
<evidence type="ECO:0000259" key="2">
    <source>
        <dbReference type="Pfam" id="PF18962"/>
    </source>
</evidence>
<dbReference type="OrthoDB" id="1058212at2"/>
<dbReference type="AlphaFoldDB" id="A0A379F3C1"/>
<accession>A0A379F3C1</accession>
<protein>
    <submittedName>
        <fullName evidence="3">Por secretion system C-terminal sorting domain</fullName>
    </submittedName>
</protein>
<organism evidence="3 4">
    <name type="scientific">Prevotella pallens</name>
    <dbReference type="NCBI Taxonomy" id="60133"/>
    <lineage>
        <taxon>Bacteria</taxon>
        <taxon>Pseudomonadati</taxon>
        <taxon>Bacteroidota</taxon>
        <taxon>Bacteroidia</taxon>
        <taxon>Bacteroidales</taxon>
        <taxon>Prevotellaceae</taxon>
        <taxon>Prevotella</taxon>
    </lineage>
</organism>
<dbReference type="NCBIfam" id="TIGR04183">
    <property type="entry name" value="Por_Secre_tail"/>
    <property type="match status" value="1"/>
</dbReference>
<evidence type="ECO:0000313" key="3">
    <source>
        <dbReference type="EMBL" id="SUC13111.1"/>
    </source>
</evidence>
<evidence type="ECO:0000313" key="4">
    <source>
        <dbReference type="Proteomes" id="UP000254235"/>
    </source>
</evidence>
<sequence>MKYQFYFSLIGAALSFQLSAQAQTENNTEIIFTGTSINVKGISNNGRYICGARMYEEAYRFDLKEKKLITIPAADSYSDMAALDVTDDGTLVGKNDKKQPAIYRDGEIGWEALPCPEGEWKDGTCAQCTGDGKYITGYLIGKGNSNSPYKTIPALWEKQDDNEYKYIALPNPETDFLGGKTQFVSPRTISPDGKTIIGVMMEQHGFYSQPIIYHKKDNGTWDFETPFVALSYNMEVYKTWADKEPQTKDFITAHPGEADYSEQVKAYQRAHSKWQYEFFKAWKKGPEFTSVPVIMSENGKYLAPTVVINQYSYTEGATSIERTGQLVYPCRYNTVTKEVEIIKTVPDFVPIAVSNDGDMLSSDGNKIILLLHENNEKIELSEYLKQKFGFNLYDKLPSNTEYLDCQTVGSGLDLIVASYRSVDSNGELEKKEVICIKTPIVNEIIQTLNTPSLAFIYINNNMLVCSQKATKVSIYDLAGTEVFNSALSQTNYNIDGLAKGIYIVKAQINGQTIKAKVYKKN</sequence>
<proteinExistence type="predicted"/>
<dbReference type="Proteomes" id="UP000254235">
    <property type="component" value="Unassembled WGS sequence"/>
</dbReference>
<dbReference type="InterPro" id="IPR026444">
    <property type="entry name" value="Secre_tail"/>
</dbReference>
<feature type="domain" description="Secretion system C-terminal sorting" evidence="2">
    <location>
        <begin position="466"/>
        <end position="516"/>
    </location>
</feature>
<feature type="chain" id="PRO_5016598834" evidence="1">
    <location>
        <begin position="23"/>
        <end position="521"/>
    </location>
</feature>
<dbReference type="EMBL" id="UGTP01000001">
    <property type="protein sequence ID" value="SUC13111.1"/>
    <property type="molecule type" value="Genomic_DNA"/>
</dbReference>
<evidence type="ECO:0000256" key="1">
    <source>
        <dbReference type="SAM" id="SignalP"/>
    </source>
</evidence>
<feature type="signal peptide" evidence="1">
    <location>
        <begin position="1"/>
        <end position="22"/>
    </location>
</feature>
<reference evidence="3 4" key="1">
    <citation type="submission" date="2018-06" db="EMBL/GenBank/DDBJ databases">
        <authorList>
            <consortium name="Pathogen Informatics"/>
            <person name="Doyle S."/>
        </authorList>
    </citation>
    <scope>NUCLEOTIDE SEQUENCE [LARGE SCALE GENOMIC DNA]</scope>
    <source>
        <strain evidence="3 4">NCTC13043</strain>
    </source>
</reference>
<dbReference type="Pfam" id="PF18962">
    <property type="entry name" value="Por_Secre_tail"/>
    <property type="match status" value="1"/>
</dbReference>
<keyword evidence="1" id="KW-0732">Signal</keyword>
<gene>
    <name evidence="3" type="ORF">NCTC13043_01735</name>
</gene>